<organism evidence="4 5">
    <name type="scientific">Kineosphaera limosa NBRC 100340</name>
    <dbReference type="NCBI Taxonomy" id="1184609"/>
    <lineage>
        <taxon>Bacteria</taxon>
        <taxon>Bacillati</taxon>
        <taxon>Actinomycetota</taxon>
        <taxon>Actinomycetes</taxon>
        <taxon>Micrococcales</taxon>
        <taxon>Dermatophilaceae</taxon>
        <taxon>Kineosphaera</taxon>
    </lineage>
</organism>
<keyword evidence="5" id="KW-1185">Reference proteome</keyword>
<gene>
    <name evidence="4" type="primary">opcA</name>
    <name evidence="4" type="ORF">KILIM_005_00860</name>
</gene>
<dbReference type="eggNOG" id="COG3429">
    <property type="taxonomic scope" value="Bacteria"/>
</dbReference>
<reference evidence="4 5" key="1">
    <citation type="submission" date="2012-08" db="EMBL/GenBank/DDBJ databases">
        <title>Whole genome shotgun sequence of Kineosphaera limosa NBRC 100340.</title>
        <authorList>
            <person name="Yoshida I."/>
            <person name="Isaki S."/>
            <person name="Hosoyama A."/>
            <person name="Tsuchikane K."/>
            <person name="Katsumata H."/>
            <person name="Ando Y."/>
            <person name="Ohji S."/>
            <person name="Hamada M."/>
            <person name="Tamura T."/>
            <person name="Yamazoe A."/>
            <person name="Yamazaki S."/>
            <person name="Fujita N."/>
        </authorList>
    </citation>
    <scope>NUCLEOTIDE SEQUENCE [LARGE SCALE GENOMIC DNA]</scope>
    <source>
        <strain evidence="4 5">NBRC 100340</strain>
    </source>
</reference>
<evidence type="ECO:0000313" key="5">
    <source>
        <dbReference type="Proteomes" id="UP000008366"/>
    </source>
</evidence>
<dbReference type="Pfam" id="PF10128">
    <property type="entry name" value="OpcA_G6PD_assem"/>
    <property type="match status" value="1"/>
</dbReference>
<sequence length="322" mass="34250">MIVDLPATSVQAVTKKLVQLRDDVGSMALGRVLTLVAITDEHGAETVLHVAGDATRQHPSRIVCLVTGNRRAANRIDAQIRVGGDAGASEVVVLRLYGELTRHGESVVLPLLLTDSPIVAWWPQNGPKNAAADPVGSLASRRITDAEHSVDPTKSILGRAKTYTPGDTDLSWTRTTKWRGLLAAALDQPPFEPVTAITVTGGQDSAACDLLAAWLATYLDAPVTREHTRPGTGIIGVRLQRPSGSVDLDRPDGSVATLEQVGQPMRRLALARRSDAECLADELARLDADEVYERTLRDGLPRLSAAKRGGGAQSAGPVEPQP</sequence>
<evidence type="ECO:0000256" key="1">
    <source>
        <dbReference type="SAM" id="MobiDB-lite"/>
    </source>
</evidence>
<evidence type="ECO:0000313" key="4">
    <source>
        <dbReference type="EMBL" id="GAB94469.1"/>
    </source>
</evidence>
<dbReference type="AlphaFoldDB" id="K6X6M9"/>
<proteinExistence type="predicted"/>
<accession>K6X6M9</accession>
<dbReference type="RefSeq" id="WP_006591002.1">
    <property type="nucleotide sequence ID" value="NZ_BAHD01000005.1"/>
</dbReference>
<feature type="domain" description="Glucose-6-phosphate dehydrogenase assembly protein OpcA N-terminal" evidence="2">
    <location>
        <begin position="52"/>
        <end position="159"/>
    </location>
</feature>
<dbReference type="Pfam" id="PF20171">
    <property type="entry name" value="OpcA_G6PD_C"/>
    <property type="match status" value="1"/>
</dbReference>
<comment type="caution">
    <text evidence="4">The sequence shown here is derived from an EMBL/GenBank/DDBJ whole genome shotgun (WGS) entry which is preliminary data.</text>
</comment>
<dbReference type="STRING" id="1184609.KILIM_005_00860"/>
<dbReference type="PANTHER" id="PTHR38658">
    <property type="entry name" value="OXPP CYCLE PROTEIN OPCA-RELATED"/>
    <property type="match status" value="1"/>
</dbReference>
<dbReference type="Proteomes" id="UP000008366">
    <property type="component" value="Unassembled WGS sequence"/>
</dbReference>
<dbReference type="InterPro" id="IPR046802">
    <property type="entry name" value="OpcA_G6PD_C"/>
</dbReference>
<feature type="domain" description="Glucose-6-phosphate dehydrogenase assembly protein OpcA C-terminal" evidence="3">
    <location>
        <begin position="165"/>
        <end position="296"/>
    </location>
</feature>
<evidence type="ECO:0000259" key="2">
    <source>
        <dbReference type="Pfam" id="PF10128"/>
    </source>
</evidence>
<protein>
    <submittedName>
        <fullName evidence="4">OxPP cycle protein OpcA</fullName>
    </submittedName>
</protein>
<dbReference type="InterPro" id="IPR046801">
    <property type="entry name" value="OpcA_G6PD_N"/>
</dbReference>
<dbReference type="PANTHER" id="PTHR38658:SF1">
    <property type="entry name" value="OXPP CYCLE PROTEIN OPCA-RELATED"/>
    <property type="match status" value="1"/>
</dbReference>
<dbReference type="OrthoDB" id="128564at2"/>
<name>K6X6M9_9MICO</name>
<dbReference type="EMBL" id="BAHD01000005">
    <property type="protein sequence ID" value="GAB94469.1"/>
    <property type="molecule type" value="Genomic_DNA"/>
</dbReference>
<evidence type="ECO:0000259" key="3">
    <source>
        <dbReference type="Pfam" id="PF20171"/>
    </source>
</evidence>
<feature type="region of interest" description="Disordered" evidence="1">
    <location>
        <begin position="298"/>
        <end position="322"/>
    </location>
</feature>
<dbReference type="InterPro" id="IPR004555">
    <property type="entry name" value="G6PDH_assembly_OpcA"/>
</dbReference>